<organism evidence="2 3">
    <name type="scientific">Allomyces macrogynus (strain ATCC 38327)</name>
    <name type="common">Allomyces javanicus var. macrogynus</name>
    <dbReference type="NCBI Taxonomy" id="578462"/>
    <lineage>
        <taxon>Eukaryota</taxon>
        <taxon>Fungi</taxon>
        <taxon>Fungi incertae sedis</taxon>
        <taxon>Blastocladiomycota</taxon>
        <taxon>Blastocladiomycetes</taxon>
        <taxon>Blastocladiales</taxon>
        <taxon>Blastocladiaceae</taxon>
        <taxon>Allomyces</taxon>
    </lineage>
</organism>
<protein>
    <submittedName>
        <fullName evidence="2">Uncharacterized protein</fullName>
    </submittedName>
</protein>
<reference evidence="3" key="2">
    <citation type="submission" date="2009-11" db="EMBL/GenBank/DDBJ databases">
        <title>The Genome Sequence of Allomyces macrogynus strain ATCC 38327.</title>
        <authorList>
            <consortium name="The Broad Institute Genome Sequencing Platform"/>
            <person name="Russ C."/>
            <person name="Cuomo C."/>
            <person name="Shea T."/>
            <person name="Young S.K."/>
            <person name="Zeng Q."/>
            <person name="Koehrsen M."/>
            <person name="Haas B."/>
            <person name="Borodovsky M."/>
            <person name="Guigo R."/>
            <person name="Alvarado L."/>
            <person name="Berlin A."/>
            <person name="Borenstein D."/>
            <person name="Chen Z."/>
            <person name="Engels R."/>
            <person name="Freedman E."/>
            <person name="Gellesch M."/>
            <person name="Goldberg J."/>
            <person name="Griggs A."/>
            <person name="Gujja S."/>
            <person name="Heiman D."/>
            <person name="Hepburn T."/>
            <person name="Howarth C."/>
            <person name="Jen D."/>
            <person name="Larson L."/>
            <person name="Lewis B."/>
            <person name="Mehta T."/>
            <person name="Park D."/>
            <person name="Pearson M."/>
            <person name="Roberts A."/>
            <person name="Saif S."/>
            <person name="Shenoy N."/>
            <person name="Sisk P."/>
            <person name="Stolte C."/>
            <person name="Sykes S."/>
            <person name="Walk T."/>
            <person name="White J."/>
            <person name="Yandava C."/>
            <person name="Burger G."/>
            <person name="Gray M.W."/>
            <person name="Holland P.W.H."/>
            <person name="King N."/>
            <person name="Lang F.B.F."/>
            <person name="Roger A.J."/>
            <person name="Ruiz-Trillo I."/>
            <person name="Lander E."/>
            <person name="Nusbaum C."/>
        </authorList>
    </citation>
    <scope>NUCLEOTIDE SEQUENCE [LARGE SCALE GENOMIC DNA]</scope>
    <source>
        <strain evidence="3">ATCC 38327</strain>
    </source>
</reference>
<dbReference type="AlphaFoldDB" id="A0A0L0SE67"/>
<reference evidence="2 3" key="1">
    <citation type="submission" date="2009-11" db="EMBL/GenBank/DDBJ databases">
        <title>Annotation of Allomyces macrogynus ATCC 38327.</title>
        <authorList>
            <consortium name="The Broad Institute Genome Sequencing Platform"/>
            <person name="Russ C."/>
            <person name="Cuomo C."/>
            <person name="Burger G."/>
            <person name="Gray M.W."/>
            <person name="Holland P.W.H."/>
            <person name="King N."/>
            <person name="Lang F.B.F."/>
            <person name="Roger A.J."/>
            <person name="Ruiz-Trillo I."/>
            <person name="Young S.K."/>
            <person name="Zeng Q."/>
            <person name="Gargeya S."/>
            <person name="Fitzgerald M."/>
            <person name="Haas B."/>
            <person name="Abouelleil A."/>
            <person name="Alvarado L."/>
            <person name="Arachchi H.M."/>
            <person name="Berlin A."/>
            <person name="Chapman S.B."/>
            <person name="Gearin G."/>
            <person name="Goldberg J."/>
            <person name="Griggs A."/>
            <person name="Gujja S."/>
            <person name="Hansen M."/>
            <person name="Heiman D."/>
            <person name="Howarth C."/>
            <person name="Larimer J."/>
            <person name="Lui A."/>
            <person name="MacDonald P.J.P."/>
            <person name="McCowen C."/>
            <person name="Montmayeur A."/>
            <person name="Murphy C."/>
            <person name="Neiman D."/>
            <person name="Pearson M."/>
            <person name="Priest M."/>
            <person name="Roberts A."/>
            <person name="Saif S."/>
            <person name="Shea T."/>
            <person name="Sisk P."/>
            <person name="Stolte C."/>
            <person name="Sykes S."/>
            <person name="Wortman J."/>
            <person name="Nusbaum C."/>
            <person name="Birren B."/>
        </authorList>
    </citation>
    <scope>NUCLEOTIDE SEQUENCE [LARGE SCALE GENOMIC DNA]</scope>
    <source>
        <strain evidence="2 3">ATCC 38327</strain>
    </source>
</reference>
<gene>
    <name evidence="2" type="ORF">AMAG_18587</name>
</gene>
<evidence type="ECO:0000313" key="3">
    <source>
        <dbReference type="Proteomes" id="UP000054350"/>
    </source>
</evidence>
<feature type="region of interest" description="Disordered" evidence="1">
    <location>
        <begin position="86"/>
        <end position="135"/>
    </location>
</feature>
<proteinExistence type="predicted"/>
<keyword evidence="3" id="KW-1185">Reference proteome</keyword>
<evidence type="ECO:0000313" key="2">
    <source>
        <dbReference type="EMBL" id="KNE60680.1"/>
    </source>
</evidence>
<dbReference type="Proteomes" id="UP000054350">
    <property type="component" value="Unassembled WGS sequence"/>
</dbReference>
<dbReference type="EMBL" id="GG745336">
    <property type="protein sequence ID" value="KNE60680.1"/>
    <property type="molecule type" value="Genomic_DNA"/>
</dbReference>
<accession>A0A0L0SE67</accession>
<name>A0A0L0SE67_ALLM3</name>
<evidence type="ECO:0000256" key="1">
    <source>
        <dbReference type="SAM" id="MobiDB-lite"/>
    </source>
</evidence>
<dbReference type="VEuPathDB" id="FungiDB:AMAG_18587"/>
<sequence length="164" mass="17619">MMTMRRTIQTKSLFRDLTEKFDRVKARLTDTFPSDDARSSRSLALSNDDASIWSGASIARRSFDTVDARGPSPISMHVLTAVQGVGATSPTGAGSPRSLHSVLSHPASPFALSEPGDSDDEEDESVPPPRQSIDRVFKVARDVPLPASPVVVQETEVSLVAEGQ</sequence>
<feature type="compositionally biased region" description="Acidic residues" evidence="1">
    <location>
        <begin position="116"/>
        <end position="125"/>
    </location>
</feature>